<dbReference type="OrthoDB" id="7183822at2"/>
<feature type="compositionally biased region" description="Polar residues" evidence="1">
    <location>
        <begin position="162"/>
        <end position="175"/>
    </location>
</feature>
<dbReference type="GO" id="GO:0019171">
    <property type="term" value="F:(3R)-hydroxyacyl-[acyl-carrier-protein] dehydratase activity"/>
    <property type="evidence" value="ECO:0007669"/>
    <property type="project" value="TreeGrafter"/>
</dbReference>
<dbReference type="PANTHER" id="PTHR28152">
    <property type="entry name" value="HYDROXYACYL-THIOESTER DEHYDRATASE TYPE 2, MITOCHONDRIAL"/>
    <property type="match status" value="1"/>
</dbReference>
<evidence type="ECO:0000313" key="4">
    <source>
        <dbReference type="Proteomes" id="UP000199754"/>
    </source>
</evidence>
<dbReference type="EMBL" id="CP022419">
    <property type="protein sequence ID" value="ASM75336.1"/>
    <property type="molecule type" value="Genomic_DNA"/>
</dbReference>
<sequence length="285" mass="30872">MENNLDLAHLQGWIGRSKTASETVSDALVSRFRATLGQWLADPGPGNVPLGLHWCLTQPVAAQPALGPDGHPTRGGFLPPVPLPLRMWAGGEFTRIGPIGVGAHVTRRSKIRDVTLKQGRSGPMVLVSVAHDYFTDGNTPQISEIQNIVYRDRPGPAPAPQVETQKPQEAGTTGAQVTLTPDPVLLFRYSALTFNAHRIHYDLEYARNAENYPDLVVHGPLQATLLLNLVANQSGRAPARFSYRGVAPLFCGQPVGLHLDTAQDGGTVWLRDNAGQTTMKANYQI</sequence>
<dbReference type="PANTHER" id="PTHR28152:SF1">
    <property type="entry name" value="HYDROXYACYL-THIOESTER DEHYDRATASE TYPE 2, MITOCHONDRIAL"/>
    <property type="match status" value="1"/>
</dbReference>
<keyword evidence="3" id="KW-0456">Lyase</keyword>
<name>A0A221K8L5_9RHOB</name>
<reference evidence="3 4" key="1">
    <citation type="submission" date="2017-07" db="EMBL/GenBank/DDBJ databases">
        <title>Genome Sequence of Sulfitobacter pseudonitzschiae Strain SMR1 Isolated from a culture of the Diatom Skeletonema marinoi.</title>
        <authorList>
            <person name="Topel M."/>
            <person name="Pinder M.I.M."/>
            <person name="Johansson O.N."/>
            <person name="Kourtchenko O."/>
            <person name="Godhe A."/>
            <person name="Clarke A.K."/>
        </authorList>
    </citation>
    <scope>NUCLEOTIDE SEQUENCE [LARGE SCALE GENOMIC DNA]</scope>
    <source>
        <strain evidence="3 4">SMR1</strain>
        <plasmid evidence="3 4">pSMR1-4</plasmid>
    </source>
</reference>
<dbReference type="Pfam" id="PF13452">
    <property type="entry name" value="FAS1_DH_region"/>
    <property type="match status" value="1"/>
</dbReference>
<dbReference type="KEGG" id="spse:SULPSESMR1_04144"/>
<dbReference type="Proteomes" id="UP000199754">
    <property type="component" value="Plasmid pSMR1-4"/>
</dbReference>
<dbReference type="SUPFAM" id="SSF54637">
    <property type="entry name" value="Thioesterase/thiol ester dehydrase-isomerase"/>
    <property type="match status" value="1"/>
</dbReference>
<keyword evidence="3" id="KW-0614">Plasmid</keyword>
<geneLocation type="plasmid" evidence="3 4">
    <name>pSMR1-4</name>
</geneLocation>
<dbReference type="RefSeq" id="WP_089423436.1">
    <property type="nucleotide sequence ID" value="NZ_CP022419.1"/>
</dbReference>
<proteinExistence type="predicted"/>
<dbReference type="EC" id="4.2.1.153" evidence="3"/>
<organism evidence="3 4">
    <name type="scientific">Pseudosulfitobacter pseudonitzschiae</name>
    <dbReference type="NCBI Taxonomy" id="1402135"/>
    <lineage>
        <taxon>Bacteria</taxon>
        <taxon>Pseudomonadati</taxon>
        <taxon>Pseudomonadota</taxon>
        <taxon>Alphaproteobacteria</taxon>
        <taxon>Rhodobacterales</taxon>
        <taxon>Roseobacteraceae</taxon>
        <taxon>Pseudosulfitobacter</taxon>
    </lineage>
</organism>
<evidence type="ECO:0000259" key="2">
    <source>
        <dbReference type="Pfam" id="PF13452"/>
    </source>
</evidence>
<dbReference type="InterPro" id="IPR029069">
    <property type="entry name" value="HotDog_dom_sf"/>
</dbReference>
<dbReference type="InterPro" id="IPR052741">
    <property type="entry name" value="Mitochondrial_HTD2"/>
</dbReference>
<dbReference type="Gene3D" id="3.10.129.10">
    <property type="entry name" value="Hotdog Thioesterase"/>
    <property type="match status" value="1"/>
</dbReference>
<protein>
    <submittedName>
        <fullName evidence="3">Mesaconyl-C(4)-CoA hydratase</fullName>
        <ecNumber evidence="3">4.2.1.153</ecNumber>
    </submittedName>
</protein>
<gene>
    <name evidence="3" type="primary">meh</name>
    <name evidence="3" type="ORF">SULPSESMR1_04144</name>
</gene>
<accession>A0A221K8L5</accession>
<dbReference type="AlphaFoldDB" id="A0A221K8L5"/>
<evidence type="ECO:0000256" key="1">
    <source>
        <dbReference type="SAM" id="MobiDB-lite"/>
    </source>
</evidence>
<keyword evidence="4" id="KW-1185">Reference proteome</keyword>
<feature type="region of interest" description="Disordered" evidence="1">
    <location>
        <begin position="152"/>
        <end position="175"/>
    </location>
</feature>
<dbReference type="InterPro" id="IPR039569">
    <property type="entry name" value="FAS1-like_DH_region"/>
</dbReference>
<feature type="domain" description="FAS1-like dehydratase" evidence="2">
    <location>
        <begin position="64"/>
        <end position="135"/>
    </location>
</feature>
<evidence type="ECO:0000313" key="3">
    <source>
        <dbReference type="EMBL" id="ASM75336.1"/>
    </source>
</evidence>